<dbReference type="OrthoDB" id="8060624at2759"/>
<name>E2BI93_HARSA</name>
<proteinExistence type="predicted"/>
<evidence type="ECO:0000313" key="3">
    <source>
        <dbReference type="Proteomes" id="UP000008237"/>
    </source>
</evidence>
<organism evidence="3">
    <name type="scientific">Harpegnathos saltator</name>
    <name type="common">Jerdon's jumping ant</name>
    <dbReference type="NCBI Taxonomy" id="610380"/>
    <lineage>
        <taxon>Eukaryota</taxon>
        <taxon>Metazoa</taxon>
        <taxon>Ecdysozoa</taxon>
        <taxon>Arthropoda</taxon>
        <taxon>Hexapoda</taxon>
        <taxon>Insecta</taxon>
        <taxon>Pterygota</taxon>
        <taxon>Neoptera</taxon>
        <taxon>Endopterygota</taxon>
        <taxon>Hymenoptera</taxon>
        <taxon>Apocrita</taxon>
        <taxon>Aculeata</taxon>
        <taxon>Formicoidea</taxon>
        <taxon>Formicidae</taxon>
        <taxon>Ponerinae</taxon>
        <taxon>Ponerini</taxon>
        <taxon>Harpegnathos</taxon>
    </lineage>
</organism>
<sequence>MNRNALDGMSLKQLQEEAVKFRLPVSNDRKRMIDLLMSHLEQHGPMRDLLGRELQIGRRPADLSGDLSGRATRGRAEAGGPAKYDGIGDRQPGKNAETYADATTAIPAAAAEPIRTITPHFNEQKRRGRLDGGRQSPKARSNIGTPKWRTVHADFHTVAVVQEQEMVQEQEQELRVSELFVPISTIMGCVQISHLSSAGKVDRE</sequence>
<gene>
    <name evidence="2" type="ORF">EAI_08586</name>
</gene>
<dbReference type="EMBL" id="GL448469">
    <property type="protein sequence ID" value="EFN84587.1"/>
    <property type="molecule type" value="Genomic_DNA"/>
</dbReference>
<keyword evidence="3" id="KW-1185">Reference proteome</keyword>
<feature type="compositionally biased region" description="Basic and acidic residues" evidence="1">
    <location>
        <begin position="122"/>
        <end position="132"/>
    </location>
</feature>
<accession>E2BI93</accession>
<evidence type="ECO:0000313" key="2">
    <source>
        <dbReference type="EMBL" id="EFN84587.1"/>
    </source>
</evidence>
<dbReference type="AlphaFoldDB" id="E2BI93"/>
<evidence type="ECO:0000256" key="1">
    <source>
        <dbReference type="SAM" id="MobiDB-lite"/>
    </source>
</evidence>
<feature type="region of interest" description="Disordered" evidence="1">
    <location>
        <begin position="61"/>
        <end position="93"/>
    </location>
</feature>
<dbReference type="InParanoid" id="E2BI93"/>
<reference evidence="2 3" key="1">
    <citation type="journal article" date="2010" name="Science">
        <title>Genomic comparison of the ants Camponotus floridanus and Harpegnathos saltator.</title>
        <authorList>
            <person name="Bonasio R."/>
            <person name="Zhang G."/>
            <person name="Ye C."/>
            <person name="Mutti N.S."/>
            <person name="Fang X."/>
            <person name="Qin N."/>
            <person name="Donahue G."/>
            <person name="Yang P."/>
            <person name="Li Q."/>
            <person name="Li C."/>
            <person name="Zhang P."/>
            <person name="Huang Z."/>
            <person name="Berger S.L."/>
            <person name="Reinberg D."/>
            <person name="Wang J."/>
            <person name="Liebig J."/>
        </authorList>
    </citation>
    <scope>NUCLEOTIDE SEQUENCE [LARGE SCALE GENOMIC DNA]</scope>
    <source>
        <strain evidence="2 3">R22 G/1</strain>
    </source>
</reference>
<evidence type="ECO:0008006" key="4">
    <source>
        <dbReference type="Google" id="ProtNLM"/>
    </source>
</evidence>
<dbReference type="Proteomes" id="UP000008237">
    <property type="component" value="Unassembled WGS sequence"/>
</dbReference>
<protein>
    <recommendedName>
        <fullName evidence="4">SAP domain-containing protein</fullName>
    </recommendedName>
</protein>
<feature type="region of interest" description="Disordered" evidence="1">
    <location>
        <begin position="121"/>
        <end position="146"/>
    </location>
</feature>